<reference evidence="1 2" key="1">
    <citation type="submission" date="2012-01" db="EMBL/GenBank/DDBJ databases">
        <title>Improved High-Quality Draft sequence of Saccharomonospora xinjiangensis XJ-54.</title>
        <authorList>
            <consortium name="US DOE Joint Genome Institute"/>
            <person name="Lucas S."/>
            <person name="Han J."/>
            <person name="Lapidus A."/>
            <person name="Cheng J.-F."/>
            <person name="Goodwin L."/>
            <person name="Pitluck S."/>
            <person name="Peters L."/>
            <person name="Mikhailova N."/>
            <person name="Teshima H."/>
            <person name="Detter J.C."/>
            <person name="Han C."/>
            <person name="Tapia R."/>
            <person name="Land M."/>
            <person name="Hauser L."/>
            <person name="Kyrpides N."/>
            <person name="Ivanova N."/>
            <person name="Pagani I."/>
            <person name="Brambilla E.-M."/>
            <person name="Klenk H.-P."/>
            <person name="Woyke T."/>
        </authorList>
    </citation>
    <scope>NUCLEOTIDE SEQUENCE [LARGE SCALE GENOMIC DNA]</scope>
    <source>
        <strain evidence="1 2">XJ-54</strain>
    </source>
</reference>
<dbReference type="Gene3D" id="1.25.10.90">
    <property type="match status" value="1"/>
</dbReference>
<dbReference type="OrthoDB" id="9775346at2"/>
<keyword evidence="2" id="KW-1185">Reference proteome</keyword>
<proteinExistence type="predicted"/>
<dbReference type="HOGENOM" id="CLU_079880_1_0_11"/>
<dbReference type="SUPFAM" id="SSF48371">
    <property type="entry name" value="ARM repeat"/>
    <property type="match status" value="1"/>
</dbReference>
<dbReference type="InterPro" id="IPR014825">
    <property type="entry name" value="DNA_alkylation"/>
</dbReference>
<dbReference type="STRING" id="882086.SacxiDRAFT_3614"/>
<dbReference type="InterPro" id="IPR016024">
    <property type="entry name" value="ARM-type_fold"/>
</dbReference>
<dbReference type="PANTHER" id="PTHR34070">
    <property type="entry name" value="ARMADILLO-TYPE FOLD"/>
    <property type="match status" value="1"/>
</dbReference>
<dbReference type="EMBL" id="JH636049">
    <property type="protein sequence ID" value="EID55810.1"/>
    <property type="molecule type" value="Genomic_DNA"/>
</dbReference>
<gene>
    <name evidence="1" type="ORF">SacxiDRAFT_3614</name>
</gene>
<name>I0V6Q7_9PSEU</name>
<dbReference type="Pfam" id="PF08713">
    <property type="entry name" value="DNA_alkylation"/>
    <property type="match status" value="1"/>
</dbReference>
<dbReference type="CDD" id="cd07064">
    <property type="entry name" value="AlkD_like_1"/>
    <property type="match status" value="1"/>
</dbReference>
<dbReference type="eggNOG" id="COG4912">
    <property type="taxonomic scope" value="Bacteria"/>
</dbReference>
<evidence type="ECO:0000313" key="1">
    <source>
        <dbReference type="EMBL" id="EID55810.1"/>
    </source>
</evidence>
<evidence type="ECO:0000313" key="2">
    <source>
        <dbReference type="Proteomes" id="UP000004691"/>
    </source>
</evidence>
<accession>I0V6Q7</accession>
<sequence length="255" mass="29103">MFDSIARAIPLAVPETGDFVPIQNTPESDEVTAVVTAVRDGLAALADPRSAPAMQRYMKSDMPFRGVRTPQRRGLARRITRELPFRDRNTWLQTVLRLWDDATYREERYVAIDLTGHRAVAHWQAPDLLPLYEHLIVTGAWWDFVDEIAINRIGPLLRQHFATVAPVLRHWAHAPDPWKRRAALLSQNASGASTDPALLNDCIEANLDEPSFFLRKAIGWALRQYARTDTRWVEDFVADHPGLSPLSRKEALRRR</sequence>
<dbReference type="AlphaFoldDB" id="I0V6Q7"/>
<dbReference type="Proteomes" id="UP000004691">
    <property type="component" value="Unassembled WGS sequence"/>
</dbReference>
<dbReference type="RefSeq" id="WP_006240002.1">
    <property type="nucleotide sequence ID" value="NZ_JH636049.1"/>
</dbReference>
<protein>
    <submittedName>
        <fullName evidence="1">Putative DNA alkylation repair enzyme</fullName>
    </submittedName>
</protein>
<dbReference type="PANTHER" id="PTHR34070:SF1">
    <property type="entry name" value="DNA ALKYLATION REPAIR PROTEIN"/>
    <property type="match status" value="1"/>
</dbReference>
<organism evidence="1 2">
    <name type="scientific">Saccharomonospora xinjiangensis XJ-54</name>
    <dbReference type="NCBI Taxonomy" id="882086"/>
    <lineage>
        <taxon>Bacteria</taxon>
        <taxon>Bacillati</taxon>
        <taxon>Actinomycetota</taxon>
        <taxon>Actinomycetes</taxon>
        <taxon>Pseudonocardiales</taxon>
        <taxon>Pseudonocardiaceae</taxon>
        <taxon>Saccharomonospora</taxon>
    </lineage>
</organism>